<keyword evidence="4" id="KW-1003">Cell membrane</keyword>
<evidence type="ECO:0000256" key="5">
    <source>
        <dbReference type="ARBA" id="ARBA00022692"/>
    </source>
</evidence>
<comment type="similarity">
    <text evidence="2">Belongs to the binding-protein-dependent transport system permease family. HisMQ subfamily.</text>
</comment>
<feature type="transmembrane region" description="Helical" evidence="8">
    <location>
        <begin position="138"/>
        <end position="166"/>
    </location>
</feature>
<evidence type="ECO:0000313" key="10">
    <source>
        <dbReference type="EMBL" id="CAB3817368.1"/>
    </source>
</evidence>
<keyword evidence="11" id="KW-1185">Reference proteome</keyword>
<organism evidence="10 11">
    <name type="scientific">Achromobacter anxifer</name>
    <dbReference type="NCBI Taxonomy" id="1287737"/>
    <lineage>
        <taxon>Bacteria</taxon>
        <taxon>Pseudomonadati</taxon>
        <taxon>Pseudomonadota</taxon>
        <taxon>Betaproteobacteria</taxon>
        <taxon>Burkholderiales</taxon>
        <taxon>Alcaligenaceae</taxon>
        <taxon>Achromobacter</taxon>
    </lineage>
</organism>
<dbReference type="Gene3D" id="1.10.3720.10">
    <property type="entry name" value="MetI-like"/>
    <property type="match status" value="1"/>
</dbReference>
<dbReference type="Proteomes" id="UP000494117">
    <property type="component" value="Unassembled WGS sequence"/>
</dbReference>
<feature type="transmembrane region" description="Helical" evidence="8">
    <location>
        <begin position="178"/>
        <end position="200"/>
    </location>
</feature>
<dbReference type="GO" id="GO:0022857">
    <property type="term" value="F:transmembrane transporter activity"/>
    <property type="evidence" value="ECO:0007669"/>
    <property type="project" value="InterPro"/>
</dbReference>
<reference evidence="10 11" key="1">
    <citation type="submission" date="2020-04" db="EMBL/GenBank/DDBJ databases">
        <authorList>
            <person name="De Canck E."/>
        </authorList>
    </citation>
    <scope>NUCLEOTIDE SEQUENCE [LARGE SCALE GENOMIC DNA]</scope>
    <source>
        <strain evidence="10 11">LMG 26858</strain>
    </source>
</reference>
<protein>
    <submittedName>
        <fullName evidence="10">L-cystine transport system permease protein YecS</fullName>
    </submittedName>
</protein>
<evidence type="ECO:0000256" key="7">
    <source>
        <dbReference type="ARBA" id="ARBA00023136"/>
    </source>
</evidence>
<evidence type="ECO:0000256" key="1">
    <source>
        <dbReference type="ARBA" id="ARBA00004429"/>
    </source>
</evidence>
<sequence length="216" mass="23472">MRDFSVSDVWLIVGAVRWTLALSVIALIGGSLGGLLVALCRSSENRTLRALARGFILVFQGTPLLLQLFLIFFGLPIVGLEINPWIAAGAALVLNTSAFLGDIWRGCIEAVAHGQTEAAKALNLGYFHRMRYVVLPQAFRIAVPPTVGFMVQIIKGTSLTAIIGFAELTRTAQVVNNATFAPMQVFALVAALYFCLCWPLSRWATHLEGRLKVSGR</sequence>
<name>A0A6S7BTB5_9BURK</name>
<dbReference type="EMBL" id="CADILG010000001">
    <property type="protein sequence ID" value="CAB3817368.1"/>
    <property type="molecule type" value="Genomic_DNA"/>
</dbReference>
<dbReference type="CDD" id="cd06261">
    <property type="entry name" value="TM_PBP2"/>
    <property type="match status" value="1"/>
</dbReference>
<evidence type="ECO:0000313" key="11">
    <source>
        <dbReference type="Proteomes" id="UP000494117"/>
    </source>
</evidence>
<dbReference type="Pfam" id="PF00528">
    <property type="entry name" value="BPD_transp_1"/>
    <property type="match status" value="1"/>
</dbReference>
<dbReference type="InterPro" id="IPR035906">
    <property type="entry name" value="MetI-like_sf"/>
</dbReference>
<proteinExistence type="inferred from homology"/>
<feature type="transmembrane region" description="Helical" evidence="8">
    <location>
        <begin position="51"/>
        <end position="73"/>
    </location>
</feature>
<feature type="domain" description="ABC transmembrane type-1" evidence="9">
    <location>
        <begin position="16"/>
        <end position="197"/>
    </location>
</feature>
<dbReference type="PROSITE" id="PS50928">
    <property type="entry name" value="ABC_TM1"/>
    <property type="match status" value="1"/>
</dbReference>
<dbReference type="PANTHER" id="PTHR30614:SF34">
    <property type="entry name" value="BLR6398 PROTEIN"/>
    <property type="match status" value="1"/>
</dbReference>
<evidence type="ECO:0000259" key="9">
    <source>
        <dbReference type="PROSITE" id="PS50928"/>
    </source>
</evidence>
<evidence type="ECO:0000256" key="6">
    <source>
        <dbReference type="ARBA" id="ARBA00022989"/>
    </source>
</evidence>
<dbReference type="AlphaFoldDB" id="A0A6S7BTB5"/>
<gene>
    <name evidence="10" type="primary">yecS_1</name>
    <name evidence="10" type="ORF">LMG26858_00006</name>
</gene>
<dbReference type="SUPFAM" id="SSF161098">
    <property type="entry name" value="MetI-like"/>
    <property type="match status" value="1"/>
</dbReference>
<evidence type="ECO:0000256" key="2">
    <source>
        <dbReference type="ARBA" id="ARBA00010072"/>
    </source>
</evidence>
<keyword evidence="7 8" id="KW-0472">Membrane</keyword>
<dbReference type="InterPro" id="IPR000515">
    <property type="entry name" value="MetI-like"/>
</dbReference>
<evidence type="ECO:0000256" key="3">
    <source>
        <dbReference type="ARBA" id="ARBA00022448"/>
    </source>
</evidence>
<evidence type="ECO:0000256" key="8">
    <source>
        <dbReference type="RuleBase" id="RU363032"/>
    </source>
</evidence>
<dbReference type="RefSeq" id="WP_175204986.1">
    <property type="nucleotide sequence ID" value="NZ_CADILG010000001.1"/>
</dbReference>
<accession>A0A6S7BTB5</accession>
<evidence type="ECO:0000256" key="4">
    <source>
        <dbReference type="ARBA" id="ARBA00022475"/>
    </source>
</evidence>
<keyword evidence="6 8" id="KW-1133">Transmembrane helix</keyword>
<dbReference type="InterPro" id="IPR043429">
    <property type="entry name" value="ArtM/GltK/GlnP/TcyL/YhdX-like"/>
</dbReference>
<comment type="subcellular location">
    <subcellularLocation>
        <location evidence="1">Cell inner membrane</location>
        <topology evidence="1">Multi-pass membrane protein</topology>
    </subcellularLocation>
    <subcellularLocation>
        <location evidence="8">Cell membrane</location>
        <topology evidence="8">Multi-pass membrane protein</topology>
    </subcellularLocation>
</comment>
<dbReference type="NCBIfam" id="TIGR01726">
    <property type="entry name" value="HEQRo_perm_3TM"/>
    <property type="match status" value="1"/>
</dbReference>
<dbReference type="PANTHER" id="PTHR30614">
    <property type="entry name" value="MEMBRANE COMPONENT OF AMINO ACID ABC TRANSPORTER"/>
    <property type="match status" value="1"/>
</dbReference>
<feature type="transmembrane region" description="Helical" evidence="8">
    <location>
        <begin position="20"/>
        <end position="39"/>
    </location>
</feature>
<keyword evidence="3 8" id="KW-0813">Transport</keyword>
<keyword evidence="5 8" id="KW-0812">Transmembrane</keyword>
<feature type="transmembrane region" description="Helical" evidence="8">
    <location>
        <begin position="85"/>
        <end position="104"/>
    </location>
</feature>
<dbReference type="GO" id="GO:0043190">
    <property type="term" value="C:ATP-binding cassette (ABC) transporter complex"/>
    <property type="evidence" value="ECO:0007669"/>
    <property type="project" value="InterPro"/>
</dbReference>
<dbReference type="InterPro" id="IPR010065">
    <property type="entry name" value="AA_ABC_transptr_permease_3TM"/>
</dbReference>
<dbReference type="GO" id="GO:0006865">
    <property type="term" value="P:amino acid transport"/>
    <property type="evidence" value="ECO:0007669"/>
    <property type="project" value="TreeGrafter"/>
</dbReference>